<evidence type="ECO:0000256" key="1">
    <source>
        <dbReference type="SAM" id="Coils"/>
    </source>
</evidence>
<feature type="coiled-coil region" evidence="1">
    <location>
        <begin position="71"/>
        <end position="98"/>
    </location>
</feature>
<accession>A0A8J7RQ62</accession>
<proteinExistence type="predicted"/>
<evidence type="ECO:0000313" key="3">
    <source>
        <dbReference type="Proteomes" id="UP000673975"/>
    </source>
</evidence>
<reference evidence="2" key="1">
    <citation type="submission" date="2021-02" db="EMBL/GenBank/DDBJ databases">
        <title>Natronogracilivirga saccharolytica gen. nov. sp. nov. a new anaerobic, haloalkiliphilic carbohydrate-fermenting bacterium from soda lake and proposing of Cyclonatronumiaceae fam. nov. in the phylum Balneolaeota.</title>
        <authorList>
            <person name="Zhilina T.N."/>
            <person name="Sorokin D.Y."/>
            <person name="Zavarzina D.G."/>
            <person name="Toshchakov S.V."/>
            <person name="Kublanov I.V."/>
        </authorList>
    </citation>
    <scope>NUCLEOTIDE SEQUENCE</scope>
    <source>
        <strain evidence="2">Z-1702</strain>
    </source>
</reference>
<keyword evidence="3" id="KW-1185">Reference proteome</keyword>
<dbReference type="RefSeq" id="WP_210513354.1">
    <property type="nucleotide sequence ID" value="NZ_JAFIDN010000017.1"/>
</dbReference>
<gene>
    <name evidence="2" type="ORF">NATSA_14550</name>
</gene>
<protein>
    <submittedName>
        <fullName evidence="2">Siphovirus Gp157 family protein</fullName>
    </submittedName>
</protein>
<name>A0A8J7RQ62_9BACT</name>
<evidence type="ECO:0000313" key="2">
    <source>
        <dbReference type="EMBL" id="MBP3193894.1"/>
    </source>
</evidence>
<dbReference type="InterPro" id="IPR008840">
    <property type="entry name" value="Sipho_Gp157"/>
</dbReference>
<dbReference type="Pfam" id="PF05565">
    <property type="entry name" value="Sipho_Gp157"/>
    <property type="match status" value="1"/>
</dbReference>
<dbReference type="Proteomes" id="UP000673975">
    <property type="component" value="Unassembled WGS sequence"/>
</dbReference>
<comment type="caution">
    <text evidence="2">The sequence shown here is derived from an EMBL/GenBank/DDBJ whole genome shotgun (WGS) entry which is preliminary data.</text>
</comment>
<sequence>MTTITTNNAPKTTTAKTKESLFAIGESFAALESLIEEHDGELTETIDQWLAEYEAKQSDKIDAYCYLVEKYEEIASEARRLAQRATAYKNKASGLKERLKVYLEHQGTAKVETGRFTVSVGRNGGKLPVELHEGVAPEDLPEAFQKIRVEADKDRLRESLLNEQSELNRLAYVGDRGTHLRIT</sequence>
<dbReference type="EMBL" id="JAFIDN010000017">
    <property type="protein sequence ID" value="MBP3193894.1"/>
    <property type="molecule type" value="Genomic_DNA"/>
</dbReference>
<organism evidence="2 3">
    <name type="scientific">Natronogracilivirga saccharolytica</name>
    <dbReference type="NCBI Taxonomy" id="2812953"/>
    <lineage>
        <taxon>Bacteria</taxon>
        <taxon>Pseudomonadati</taxon>
        <taxon>Balneolota</taxon>
        <taxon>Balneolia</taxon>
        <taxon>Balneolales</taxon>
        <taxon>Cyclonatronaceae</taxon>
        <taxon>Natronogracilivirga</taxon>
    </lineage>
</organism>
<keyword evidence="1" id="KW-0175">Coiled coil</keyword>
<dbReference type="AlphaFoldDB" id="A0A8J7RQ62"/>